<accession>A0A1I1QZE8</accession>
<dbReference type="EMBL" id="FOKQ01000052">
    <property type="protein sequence ID" value="SFD24643.1"/>
    <property type="molecule type" value="Genomic_DNA"/>
</dbReference>
<proteinExistence type="predicted"/>
<organism evidence="1 2">
    <name type="scientific">Ruminococcus albus</name>
    <dbReference type="NCBI Taxonomy" id="1264"/>
    <lineage>
        <taxon>Bacteria</taxon>
        <taxon>Bacillati</taxon>
        <taxon>Bacillota</taxon>
        <taxon>Clostridia</taxon>
        <taxon>Eubacteriales</taxon>
        <taxon>Oscillospiraceae</taxon>
        <taxon>Ruminococcus</taxon>
    </lineage>
</organism>
<evidence type="ECO:0000313" key="1">
    <source>
        <dbReference type="EMBL" id="SFD24643.1"/>
    </source>
</evidence>
<evidence type="ECO:0000313" key="2">
    <source>
        <dbReference type="Proteomes" id="UP000182192"/>
    </source>
</evidence>
<reference evidence="1 2" key="1">
    <citation type="submission" date="2016-10" db="EMBL/GenBank/DDBJ databases">
        <authorList>
            <person name="de Groot N.N."/>
        </authorList>
    </citation>
    <scope>NUCLEOTIDE SEQUENCE [LARGE SCALE GENOMIC DNA]</scope>
    <source>
        <strain evidence="1 2">AR67</strain>
    </source>
</reference>
<sequence length="51" mass="5862">MTIMISRISIDIHKKNIHLRVKPPDGHVVISVPESIGDKVIEIYEKLEIKK</sequence>
<name>A0A1I1QZE8_RUMAL</name>
<dbReference type="AlphaFoldDB" id="A0A1I1QZE8"/>
<gene>
    <name evidence="1" type="ORF">SAMN02910406_03481</name>
</gene>
<protein>
    <submittedName>
        <fullName evidence="1">Uncharacterized protein</fullName>
    </submittedName>
</protein>
<dbReference type="Proteomes" id="UP000182192">
    <property type="component" value="Unassembled WGS sequence"/>
</dbReference>